<dbReference type="Pfam" id="PF16448">
    <property type="entry name" value="LapD_MoxY_N"/>
    <property type="match status" value="1"/>
</dbReference>
<dbReference type="NCBIfam" id="TIGR00254">
    <property type="entry name" value="GGDEF"/>
    <property type="match status" value="1"/>
</dbReference>
<feature type="domain" description="HAMP" evidence="3">
    <location>
        <begin position="171"/>
        <end position="223"/>
    </location>
</feature>
<dbReference type="Pfam" id="PF00563">
    <property type="entry name" value="EAL"/>
    <property type="match status" value="1"/>
</dbReference>
<evidence type="ECO:0000259" key="2">
    <source>
        <dbReference type="PROSITE" id="PS50883"/>
    </source>
</evidence>
<dbReference type="InterPro" id="IPR003660">
    <property type="entry name" value="HAMP_dom"/>
</dbReference>
<dbReference type="CDD" id="cd01949">
    <property type="entry name" value="GGDEF"/>
    <property type="match status" value="1"/>
</dbReference>
<dbReference type="InterPro" id="IPR032244">
    <property type="entry name" value="LapD_MoxY_N"/>
</dbReference>
<dbReference type="GO" id="GO:0007165">
    <property type="term" value="P:signal transduction"/>
    <property type="evidence" value="ECO:0007669"/>
    <property type="project" value="InterPro"/>
</dbReference>
<name>A0A2N8RXP1_STUST</name>
<dbReference type="AlphaFoldDB" id="A0A2N8RXP1"/>
<dbReference type="SMART" id="SM00304">
    <property type="entry name" value="HAMP"/>
    <property type="match status" value="1"/>
</dbReference>
<dbReference type="NCBIfam" id="NF045673">
    <property type="entry name" value="c-di-GMPRcptLapD"/>
    <property type="match status" value="1"/>
</dbReference>
<dbReference type="SMART" id="SM00052">
    <property type="entry name" value="EAL"/>
    <property type="match status" value="1"/>
</dbReference>
<sequence>MSLFKQLLLAICLFLLAAFTGSFVVSLESSRDQYANQLRSHAQDAATALGLSLTANIDDPAMVELVVSSLFDSGYYQSIRVIELETEQAMIERQAEPDAGSAPRWFVSLINLQPEGGEAIVSRGWQQAARVEVVSHPMFAVSRLWQSTLGMFGWLVLCGVVSALLGAALLRRQLRPLDDMVEQSQAITRREFLSVPQLPETPELRRVVLAMNLMVEKLKALFDEEARRSERLRDEAYHDGLTGLSNRRHFDMQLQARLSGEDLAGSGYMFLLRINDLTGLNQRLGGARTDELLRAVAEQLRQVTADRFLIGRTRGGEFAMLAVGLDLLEATRLAEQVEHALASLQQTGLTDLLPVAHIGLTAFSQENSAASLYGSLDQALAQAASQQRSAWACYEPSAVAAVAEQHQDWYQLLDGALENGLLQLYFQPVMSAMEPQQQIHSKVLARLVDSQGEVAPAARFLPWLERFGWTARLDLAMLRQTLAALEIHHSPLAISLCGATLSDPSSNEEVFELLARHGDVAGLLTIELDESQLPDQASLEQLARRLRQLGFGLGIQHFGGRFSMIGNLARLGLGYLKVDGSYLRGVDTEDDKHLFIQAMQRAAHSIDLPLIAEQVETEGEWMTLRALGFEGGQGRLLGNPAPWQTGESWSDQAGVVIVDQ</sequence>
<organism evidence="5 6">
    <name type="scientific">Stutzerimonas stutzeri</name>
    <name type="common">Pseudomonas stutzeri</name>
    <dbReference type="NCBI Taxonomy" id="316"/>
    <lineage>
        <taxon>Bacteria</taxon>
        <taxon>Pseudomonadati</taxon>
        <taxon>Pseudomonadota</taxon>
        <taxon>Gammaproteobacteria</taxon>
        <taxon>Pseudomonadales</taxon>
        <taxon>Pseudomonadaceae</taxon>
        <taxon>Stutzerimonas</taxon>
    </lineage>
</organism>
<dbReference type="InterPro" id="IPR029787">
    <property type="entry name" value="Nucleotide_cyclase"/>
</dbReference>
<evidence type="ECO:0000259" key="3">
    <source>
        <dbReference type="PROSITE" id="PS50885"/>
    </source>
</evidence>
<dbReference type="GO" id="GO:0016020">
    <property type="term" value="C:membrane"/>
    <property type="evidence" value="ECO:0007669"/>
    <property type="project" value="InterPro"/>
</dbReference>
<keyword evidence="1" id="KW-0472">Membrane</keyword>
<dbReference type="GO" id="GO:0071111">
    <property type="term" value="F:cyclic-guanylate-specific phosphodiesterase activity"/>
    <property type="evidence" value="ECO:0007669"/>
    <property type="project" value="InterPro"/>
</dbReference>
<dbReference type="Gene3D" id="6.20.270.20">
    <property type="entry name" value="LapD/MoxY periplasmic domain"/>
    <property type="match status" value="1"/>
</dbReference>
<evidence type="ECO:0000259" key="4">
    <source>
        <dbReference type="PROSITE" id="PS50887"/>
    </source>
</evidence>
<evidence type="ECO:0000256" key="1">
    <source>
        <dbReference type="SAM" id="Phobius"/>
    </source>
</evidence>
<dbReference type="CDD" id="cd01948">
    <property type="entry name" value="EAL"/>
    <property type="match status" value="1"/>
</dbReference>
<dbReference type="InterPro" id="IPR000160">
    <property type="entry name" value="GGDEF_dom"/>
</dbReference>
<feature type="domain" description="EAL" evidence="2">
    <location>
        <begin position="406"/>
        <end position="654"/>
    </location>
</feature>
<evidence type="ECO:0000313" key="6">
    <source>
        <dbReference type="Proteomes" id="UP000235925"/>
    </source>
</evidence>
<dbReference type="InterPro" id="IPR001633">
    <property type="entry name" value="EAL_dom"/>
</dbReference>
<dbReference type="Gene3D" id="3.30.110.200">
    <property type="match status" value="1"/>
</dbReference>
<dbReference type="OrthoDB" id="5894408at2"/>
<dbReference type="InterPro" id="IPR050706">
    <property type="entry name" value="Cyclic-di-GMP_PDE-like"/>
</dbReference>
<keyword evidence="1" id="KW-0812">Transmembrane</keyword>
<feature type="transmembrane region" description="Helical" evidence="1">
    <location>
        <begin position="151"/>
        <end position="170"/>
    </location>
</feature>
<dbReference type="SMART" id="SM00267">
    <property type="entry name" value="GGDEF"/>
    <property type="match status" value="1"/>
</dbReference>
<gene>
    <name evidence="5" type="ORF">CXK92_19760</name>
</gene>
<dbReference type="SUPFAM" id="SSF141868">
    <property type="entry name" value="EAL domain-like"/>
    <property type="match status" value="1"/>
</dbReference>
<dbReference type="Gene3D" id="3.30.70.270">
    <property type="match status" value="1"/>
</dbReference>
<dbReference type="InterPro" id="IPR035919">
    <property type="entry name" value="EAL_sf"/>
</dbReference>
<dbReference type="PROSITE" id="PS50885">
    <property type="entry name" value="HAMP"/>
    <property type="match status" value="1"/>
</dbReference>
<dbReference type="RefSeq" id="WP_102826719.1">
    <property type="nucleotide sequence ID" value="NZ_CP139348.1"/>
</dbReference>
<evidence type="ECO:0000313" key="5">
    <source>
        <dbReference type="EMBL" id="PNF79146.1"/>
    </source>
</evidence>
<evidence type="ECO:0008006" key="7">
    <source>
        <dbReference type="Google" id="ProtNLM"/>
    </source>
</evidence>
<dbReference type="SUPFAM" id="SSF55073">
    <property type="entry name" value="Nucleotide cyclase"/>
    <property type="match status" value="1"/>
</dbReference>
<dbReference type="PROSITE" id="PS50883">
    <property type="entry name" value="EAL"/>
    <property type="match status" value="1"/>
</dbReference>
<dbReference type="InterPro" id="IPR042461">
    <property type="entry name" value="LapD_MoxY_peri_C"/>
</dbReference>
<dbReference type="EMBL" id="POUN01000006">
    <property type="protein sequence ID" value="PNF79146.1"/>
    <property type="molecule type" value="Genomic_DNA"/>
</dbReference>
<accession>A0A2N8RXP1</accession>
<dbReference type="Pfam" id="PF00990">
    <property type="entry name" value="GGDEF"/>
    <property type="match status" value="1"/>
</dbReference>
<dbReference type="Gene3D" id="3.20.20.450">
    <property type="entry name" value="EAL domain"/>
    <property type="match status" value="1"/>
</dbReference>
<dbReference type="PANTHER" id="PTHR33121:SF23">
    <property type="entry name" value="CYCLIC DI-GMP PHOSPHODIESTERASE PDEB"/>
    <property type="match status" value="1"/>
</dbReference>
<keyword evidence="1" id="KW-1133">Transmembrane helix</keyword>
<dbReference type="PROSITE" id="PS50887">
    <property type="entry name" value="GGDEF"/>
    <property type="match status" value="1"/>
</dbReference>
<dbReference type="PANTHER" id="PTHR33121">
    <property type="entry name" value="CYCLIC DI-GMP PHOSPHODIESTERASE PDEF"/>
    <property type="match status" value="1"/>
</dbReference>
<comment type="caution">
    <text evidence="5">The sequence shown here is derived from an EMBL/GenBank/DDBJ whole genome shotgun (WGS) entry which is preliminary data.</text>
</comment>
<dbReference type="Proteomes" id="UP000235925">
    <property type="component" value="Unassembled WGS sequence"/>
</dbReference>
<proteinExistence type="predicted"/>
<dbReference type="InterPro" id="IPR043128">
    <property type="entry name" value="Rev_trsase/Diguanyl_cyclase"/>
</dbReference>
<protein>
    <recommendedName>
        <fullName evidence="7">EAL domain-containing protein</fullName>
    </recommendedName>
</protein>
<reference evidence="5 6" key="1">
    <citation type="submission" date="2018-01" db="EMBL/GenBank/DDBJ databases">
        <title>Denitrification phenotypes of diverse strains of Pseudomonas stutzeri.</title>
        <authorList>
            <person name="Milligan D.A."/>
            <person name="Bergaust L."/>
            <person name="Bakken L.R."/>
            <person name="Frostegard A."/>
        </authorList>
    </citation>
    <scope>NUCLEOTIDE SEQUENCE [LARGE SCALE GENOMIC DNA]</scope>
    <source>
        <strain evidence="5 6">KC</strain>
    </source>
</reference>
<feature type="domain" description="GGDEF" evidence="4">
    <location>
        <begin position="265"/>
        <end position="396"/>
    </location>
</feature>